<feature type="transmembrane region" description="Helical" evidence="1">
    <location>
        <begin position="6"/>
        <end position="22"/>
    </location>
</feature>
<dbReference type="AlphaFoldDB" id="A0A2A7U1P9"/>
<evidence type="ECO:0000313" key="2">
    <source>
        <dbReference type="EMBL" id="PEH72342.1"/>
    </source>
</evidence>
<keyword evidence="1" id="KW-0472">Membrane</keyword>
<gene>
    <name evidence="2" type="ORF">CRM76_10580</name>
</gene>
<reference evidence="3" key="1">
    <citation type="submission" date="2017-09" db="EMBL/GenBank/DDBJ databases">
        <title>FDA dAtabase for Regulatory Grade micrObial Sequences (FDA-ARGOS): Supporting development and validation of Infectious Disease Dx tests.</title>
        <authorList>
            <person name="Goldberg B."/>
            <person name="Campos J."/>
            <person name="Tallon L."/>
            <person name="Sadzewicz L."/>
            <person name="Ott S."/>
            <person name="Zhao X."/>
            <person name="Nagaraj S."/>
            <person name="Vavikolanu K."/>
            <person name="Aluvathingal J."/>
            <person name="Nadendla S."/>
            <person name="Geyer C."/>
            <person name="Sichtig H."/>
        </authorList>
    </citation>
    <scope>NUCLEOTIDE SEQUENCE [LARGE SCALE GENOMIC DNA]</scope>
    <source>
        <strain evidence="3">FDAARGOS_370</strain>
    </source>
</reference>
<protein>
    <submittedName>
        <fullName evidence="2">Uncharacterized protein</fullName>
    </submittedName>
</protein>
<evidence type="ECO:0000313" key="3">
    <source>
        <dbReference type="Proteomes" id="UP000219788"/>
    </source>
</evidence>
<organism evidence="2 3">
    <name type="scientific">Edwardsiella tarda</name>
    <dbReference type="NCBI Taxonomy" id="636"/>
    <lineage>
        <taxon>Bacteria</taxon>
        <taxon>Pseudomonadati</taxon>
        <taxon>Pseudomonadota</taxon>
        <taxon>Gammaproteobacteria</taxon>
        <taxon>Enterobacterales</taxon>
        <taxon>Hafniaceae</taxon>
        <taxon>Edwardsiella</taxon>
    </lineage>
</organism>
<proteinExistence type="predicted"/>
<comment type="caution">
    <text evidence="2">The sequence shown here is derived from an EMBL/GenBank/DDBJ whole genome shotgun (WGS) entry which is preliminary data.</text>
</comment>
<dbReference type="Proteomes" id="UP000219788">
    <property type="component" value="Unassembled WGS sequence"/>
</dbReference>
<sequence>MPISIGTVWVRLAGWLILNAAVGKKRGRWRTRAKIVHPRRIVTYVRQRRPTWAHRVPRHMRQAVNGAYAGTLNRKMAPSGAILIDSIRNQA</sequence>
<keyword evidence="1" id="KW-1133">Transmembrane helix</keyword>
<accession>A0A2A7U1P9</accession>
<keyword evidence="1" id="KW-0812">Transmembrane</keyword>
<evidence type="ECO:0000256" key="1">
    <source>
        <dbReference type="SAM" id="Phobius"/>
    </source>
</evidence>
<name>A0A2A7U1P9_EDWTA</name>
<dbReference type="EMBL" id="PDDV01000013">
    <property type="protein sequence ID" value="PEH72342.1"/>
    <property type="molecule type" value="Genomic_DNA"/>
</dbReference>